<dbReference type="AlphaFoldDB" id="A0A4Q5L843"/>
<keyword evidence="1" id="KW-1133">Transmembrane helix</keyword>
<feature type="transmembrane region" description="Helical" evidence="1">
    <location>
        <begin position="420"/>
        <end position="439"/>
    </location>
</feature>
<gene>
    <name evidence="2" type="ORF">EWM57_16735</name>
</gene>
<feature type="transmembrane region" description="Helical" evidence="1">
    <location>
        <begin position="302"/>
        <end position="329"/>
    </location>
</feature>
<name>A0A4Q5L843_9BACT</name>
<dbReference type="RefSeq" id="WP_129922302.1">
    <property type="nucleotide sequence ID" value="NZ_SEWE01000043.1"/>
</dbReference>
<feature type="transmembrane region" description="Helical" evidence="1">
    <location>
        <begin position="364"/>
        <end position="382"/>
    </location>
</feature>
<evidence type="ECO:0000313" key="2">
    <source>
        <dbReference type="EMBL" id="RYU77775.1"/>
    </source>
</evidence>
<feature type="transmembrane region" description="Helical" evidence="1">
    <location>
        <begin position="208"/>
        <end position="228"/>
    </location>
</feature>
<sequence length="567" mass="63029">MSSFRLSYHGRFLLGAAVLLIAAVGAIAYLVSSYAALQSWYLGLNSCFYRVESWPTQFFTPAVKAQGNLLCALALGLCTLGLAYLAYRWRQAPTAPLAAPPSWLRRADALYLLPVLATASGLWWWGQAAVVPGTDEVFSALYCARLPAFQTVAYYMLPNNHLLFNLLNGGLFGGADNLVATGRLLSGVAYLVTVAAAYGWFRQLTEHRLLAALVALTVALQFPLWGFGFQARGYALYALAHWGAFIGLFGYLQYRRGGWLLLNAVSCAAGYAVVPTFLYFHLGQLAFGVVYQLLRRELDWRFWRYQAAALVAVFLFYLPALSFSGLAALTSNEYVRPKSATLGGFLPSFGQDLQGYVTYCFSRVKVLGVQLSYVLALLPLLLRAKRNTIWFAYGLFYALLLLVLVLLMIGMRRSTNQRNLIGHCSLAQALVPATLYWLLSRLPAHWRAARWQLGVTAGLLLILGLKFAKTNPIAKAEDLYLFDNTTAYRAIEDGVQTIPAGRSVAFSWESFNAYHAARQRGLRCSLPCEPASADYYVVYGREKLPVALASQYELASTFPKHRIYRRR</sequence>
<feature type="transmembrane region" description="Helical" evidence="1">
    <location>
        <begin position="184"/>
        <end position="201"/>
    </location>
</feature>
<evidence type="ECO:0000313" key="3">
    <source>
        <dbReference type="Proteomes" id="UP000294155"/>
    </source>
</evidence>
<feature type="transmembrane region" description="Helical" evidence="1">
    <location>
        <begin position="259"/>
        <end position="282"/>
    </location>
</feature>
<proteinExistence type="predicted"/>
<keyword evidence="1" id="KW-0472">Membrane</keyword>
<feature type="transmembrane region" description="Helical" evidence="1">
    <location>
        <begin position="108"/>
        <end position="126"/>
    </location>
</feature>
<dbReference type="Proteomes" id="UP000294155">
    <property type="component" value="Unassembled WGS sequence"/>
</dbReference>
<feature type="transmembrane region" description="Helical" evidence="1">
    <location>
        <begin position="234"/>
        <end position="252"/>
    </location>
</feature>
<dbReference type="OrthoDB" id="871695at2"/>
<evidence type="ECO:0008006" key="4">
    <source>
        <dbReference type="Google" id="ProtNLM"/>
    </source>
</evidence>
<feature type="transmembrane region" description="Helical" evidence="1">
    <location>
        <begin position="451"/>
        <end position="468"/>
    </location>
</feature>
<feature type="transmembrane region" description="Helical" evidence="1">
    <location>
        <begin position="67"/>
        <end position="87"/>
    </location>
</feature>
<feature type="transmembrane region" description="Helical" evidence="1">
    <location>
        <begin position="12"/>
        <end position="36"/>
    </location>
</feature>
<accession>A0A4Q5L843</accession>
<comment type="caution">
    <text evidence="2">The sequence shown here is derived from an EMBL/GenBank/DDBJ whole genome shotgun (WGS) entry which is preliminary data.</text>
</comment>
<evidence type="ECO:0000256" key="1">
    <source>
        <dbReference type="SAM" id="Phobius"/>
    </source>
</evidence>
<protein>
    <recommendedName>
        <fullName evidence="4">Glycosyltransferase RgtA/B/C/D-like domain-containing protein</fullName>
    </recommendedName>
</protein>
<keyword evidence="1" id="KW-0812">Transmembrane</keyword>
<organism evidence="2 3">
    <name type="scientific">Hymenobacter persicinus</name>
    <dbReference type="NCBI Taxonomy" id="2025506"/>
    <lineage>
        <taxon>Bacteria</taxon>
        <taxon>Pseudomonadati</taxon>
        <taxon>Bacteroidota</taxon>
        <taxon>Cytophagia</taxon>
        <taxon>Cytophagales</taxon>
        <taxon>Hymenobacteraceae</taxon>
        <taxon>Hymenobacter</taxon>
    </lineage>
</organism>
<keyword evidence="3" id="KW-1185">Reference proteome</keyword>
<dbReference type="EMBL" id="SEWE01000043">
    <property type="protein sequence ID" value="RYU77775.1"/>
    <property type="molecule type" value="Genomic_DNA"/>
</dbReference>
<reference evidence="2 3" key="1">
    <citation type="submission" date="2019-02" db="EMBL/GenBank/DDBJ databases">
        <title>Bacterial novel species isolated from soil.</title>
        <authorList>
            <person name="Jung H.-Y."/>
        </authorList>
    </citation>
    <scope>NUCLEOTIDE SEQUENCE [LARGE SCALE GENOMIC DNA]</scope>
    <source>
        <strain evidence="2 3">1-3-3-3</strain>
    </source>
</reference>
<feature type="transmembrane region" description="Helical" evidence="1">
    <location>
        <begin position="388"/>
        <end position="408"/>
    </location>
</feature>